<sequence>MFNRITKIVLLISGIVFLIFVVYAVTIINAFGGFDKDYSVTDLKENFEENKVEIYELKSYFNKIVPKGRFVEIEFKDDNTLAKFGISITGTEGNSYKEVFSEWDLEAYTPRMDSIIKPLGWTRETLKTIKNKLDNANCIKIESGEPAKIGFQRSGMGLYSFNVFDRPISRELKAAYNDSCTYILANDKLILEYGGGAVGPQCFYNMN</sequence>
<reference evidence="1 2" key="1">
    <citation type="submission" date="2018-05" db="EMBL/GenBank/DDBJ databases">
        <title>Genome sequencing of Flavobacterium sp. HYN0049.</title>
        <authorList>
            <person name="Yi H."/>
            <person name="Baek C."/>
        </authorList>
    </citation>
    <scope>NUCLEOTIDE SEQUENCE [LARGE SCALE GENOMIC DNA]</scope>
    <source>
        <strain evidence="1 2">HYN0049</strain>
    </source>
</reference>
<protein>
    <submittedName>
        <fullName evidence="1">Uncharacterized protein</fullName>
    </submittedName>
</protein>
<gene>
    <name evidence="1" type="ORF">HYN49_13935</name>
</gene>
<evidence type="ECO:0000313" key="2">
    <source>
        <dbReference type="Proteomes" id="UP000244937"/>
    </source>
</evidence>
<dbReference type="Proteomes" id="UP000244937">
    <property type="component" value="Chromosome"/>
</dbReference>
<proteinExistence type="predicted"/>
<evidence type="ECO:0000313" key="1">
    <source>
        <dbReference type="EMBL" id="AWI26915.1"/>
    </source>
</evidence>
<keyword evidence="2" id="KW-1185">Reference proteome</keyword>
<dbReference type="KEGG" id="fpal:HYN49_13935"/>
<dbReference type="AlphaFoldDB" id="A0A2S1SKJ2"/>
<accession>A0A2S1SKJ2</accession>
<organism evidence="1 2">
    <name type="scientific">Flavobacterium pallidum</name>
    <dbReference type="NCBI Taxonomy" id="2172098"/>
    <lineage>
        <taxon>Bacteria</taxon>
        <taxon>Pseudomonadati</taxon>
        <taxon>Bacteroidota</taxon>
        <taxon>Flavobacteriia</taxon>
        <taxon>Flavobacteriales</taxon>
        <taxon>Flavobacteriaceae</taxon>
        <taxon>Flavobacterium</taxon>
    </lineage>
</organism>
<name>A0A2S1SKJ2_9FLAO</name>
<dbReference type="EMBL" id="CP029187">
    <property type="protein sequence ID" value="AWI26915.1"/>
    <property type="molecule type" value="Genomic_DNA"/>
</dbReference>